<dbReference type="InterPro" id="IPR051610">
    <property type="entry name" value="GPI/OXD"/>
</dbReference>
<dbReference type="PANTHER" id="PTHR35848:SF6">
    <property type="entry name" value="CUPIN TYPE-2 DOMAIN-CONTAINING PROTEIN"/>
    <property type="match status" value="1"/>
</dbReference>
<dbReference type="Pfam" id="PF07883">
    <property type="entry name" value="Cupin_2"/>
    <property type="match status" value="1"/>
</dbReference>
<dbReference type="AlphaFoldDB" id="A0A318KQ17"/>
<organism evidence="3 4">
    <name type="scientific">Rivihabitans pingtungensis</name>
    <dbReference type="NCBI Taxonomy" id="1054498"/>
    <lineage>
        <taxon>Bacteria</taxon>
        <taxon>Pseudomonadati</taxon>
        <taxon>Pseudomonadota</taxon>
        <taxon>Betaproteobacteria</taxon>
        <taxon>Neisseriales</taxon>
        <taxon>Aquaspirillaceae</taxon>
        <taxon>Rivihabitans</taxon>
    </lineage>
</organism>
<proteinExistence type="predicted"/>
<feature type="domain" description="Cupin type-2" evidence="2">
    <location>
        <begin position="62"/>
        <end position="128"/>
    </location>
</feature>
<keyword evidence="4" id="KW-1185">Reference proteome</keyword>
<accession>A0A318KQ17</accession>
<dbReference type="RefSeq" id="WP_110390141.1">
    <property type="nucleotide sequence ID" value="NZ_QJKI01000005.1"/>
</dbReference>
<dbReference type="SUPFAM" id="SSF51182">
    <property type="entry name" value="RmlC-like cupins"/>
    <property type="match status" value="1"/>
</dbReference>
<dbReference type="InterPro" id="IPR013096">
    <property type="entry name" value="Cupin_2"/>
</dbReference>
<dbReference type="CDD" id="cd06985">
    <property type="entry name" value="cupin_BF4112"/>
    <property type="match status" value="1"/>
</dbReference>
<dbReference type="GO" id="GO:0046872">
    <property type="term" value="F:metal ion binding"/>
    <property type="evidence" value="ECO:0007669"/>
    <property type="project" value="UniProtKB-KW"/>
</dbReference>
<dbReference type="OrthoDB" id="9804028at2"/>
<gene>
    <name evidence="3" type="ORF">DFR34_10537</name>
</gene>
<reference evidence="3 4" key="1">
    <citation type="submission" date="2018-05" db="EMBL/GenBank/DDBJ databases">
        <title>Genomic Encyclopedia of Type Strains, Phase IV (KMG-IV): sequencing the most valuable type-strain genomes for metagenomic binning, comparative biology and taxonomic classification.</title>
        <authorList>
            <person name="Goeker M."/>
        </authorList>
    </citation>
    <scope>NUCLEOTIDE SEQUENCE [LARGE SCALE GENOMIC DNA]</scope>
    <source>
        <strain evidence="3 4">DSM 29661</strain>
    </source>
</reference>
<evidence type="ECO:0000313" key="3">
    <source>
        <dbReference type="EMBL" id="PXX79839.1"/>
    </source>
</evidence>
<evidence type="ECO:0000256" key="1">
    <source>
        <dbReference type="ARBA" id="ARBA00022723"/>
    </source>
</evidence>
<dbReference type="InterPro" id="IPR011051">
    <property type="entry name" value="RmlC_Cupin_sf"/>
</dbReference>
<comment type="caution">
    <text evidence="3">The sequence shown here is derived from an EMBL/GenBank/DDBJ whole genome shotgun (WGS) entry which is preliminary data.</text>
</comment>
<name>A0A318KQ17_9NEIS</name>
<protein>
    <recommendedName>
        <fullName evidence="2">Cupin type-2 domain-containing protein</fullName>
    </recommendedName>
</protein>
<dbReference type="Gene3D" id="2.60.120.10">
    <property type="entry name" value="Jelly Rolls"/>
    <property type="match status" value="1"/>
</dbReference>
<dbReference type="EMBL" id="QJKI01000005">
    <property type="protein sequence ID" value="PXX79839.1"/>
    <property type="molecule type" value="Genomic_DNA"/>
</dbReference>
<dbReference type="PANTHER" id="PTHR35848">
    <property type="entry name" value="OXALATE-BINDING PROTEIN"/>
    <property type="match status" value="1"/>
</dbReference>
<evidence type="ECO:0000259" key="2">
    <source>
        <dbReference type="Pfam" id="PF07883"/>
    </source>
</evidence>
<dbReference type="InterPro" id="IPR014710">
    <property type="entry name" value="RmlC-like_jellyroll"/>
</dbReference>
<keyword evidence="1" id="KW-0479">Metal-binding</keyword>
<sequence>MSHAADFPTQHGAQFSVGHLGPFAELLNYRFSVPALNGREVPGKVFVKDALQLTGVEMSYNCFPPGFSMPFLHAHRDNEEVYLFLSGQGEFMVDGEAFAVSEGSVVRVAPGGSRAYRNAGEAPMYFIVLQVKHGSEPASGIADGVPMGKPEWPIVQPG</sequence>
<evidence type="ECO:0000313" key="4">
    <source>
        <dbReference type="Proteomes" id="UP000247555"/>
    </source>
</evidence>
<dbReference type="Proteomes" id="UP000247555">
    <property type="component" value="Unassembled WGS sequence"/>
</dbReference>